<evidence type="ECO:0000256" key="2">
    <source>
        <dbReference type="ARBA" id="ARBA00009530"/>
    </source>
</evidence>
<sequence length="133" mass="15645">MPSRCEICCEIMIAILLPPIGVCFRHGCCSVEFIICLLLTILGYIPGIIYALYAIIFVDRDQYFDEYRLHYWFLLGVVMDRKEIFKLKEKKAKEEFYKSNPNLSFPVPRIWSVANLDEFSREQLEGDQSQIKH</sequence>
<name>A0AAQ3NQL4_VIGMU</name>
<reference evidence="7 8" key="1">
    <citation type="journal article" date="2023" name="Life. Sci Alliance">
        <title>Evolutionary insights into 3D genome organization and epigenetic landscape of Vigna mungo.</title>
        <authorList>
            <person name="Junaid A."/>
            <person name="Singh B."/>
            <person name="Bhatia S."/>
        </authorList>
    </citation>
    <scope>NUCLEOTIDE SEQUENCE [LARGE SCALE GENOMIC DNA]</scope>
    <source>
        <strain evidence="7">Urdbean</strain>
    </source>
</reference>
<keyword evidence="3 6" id="KW-0812">Transmembrane</keyword>
<dbReference type="Proteomes" id="UP001374535">
    <property type="component" value="Chromosome 5"/>
</dbReference>
<organism evidence="7 8">
    <name type="scientific">Vigna mungo</name>
    <name type="common">Black gram</name>
    <name type="synonym">Phaseolus mungo</name>
    <dbReference type="NCBI Taxonomy" id="3915"/>
    <lineage>
        <taxon>Eukaryota</taxon>
        <taxon>Viridiplantae</taxon>
        <taxon>Streptophyta</taxon>
        <taxon>Embryophyta</taxon>
        <taxon>Tracheophyta</taxon>
        <taxon>Spermatophyta</taxon>
        <taxon>Magnoliopsida</taxon>
        <taxon>eudicotyledons</taxon>
        <taxon>Gunneridae</taxon>
        <taxon>Pentapetalae</taxon>
        <taxon>rosids</taxon>
        <taxon>fabids</taxon>
        <taxon>Fabales</taxon>
        <taxon>Fabaceae</taxon>
        <taxon>Papilionoideae</taxon>
        <taxon>50 kb inversion clade</taxon>
        <taxon>NPAAA clade</taxon>
        <taxon>indigoferoid/millettioid clade</taxon>
        <taxon>Phaseoleae</taxon>
        <taxon>Vigna</taxon>
    </lineage>
</organism>
<evidence type="ECO:0000256" key="1">
    <source>
        <dbReference type="ARBA" id="ARBA00004370"/>
    </source>
</evidence>
<keyword evidence="4 6" id="KW-1133">Transmembrane helix</keyword>
<dbReference type="AlphaFoldDB" id="A0AAQ3NQL4"/>
<accession>A0AAQ3NQL4</accession>
<evidence type="ECO:0000256" key="4">
    <source>
        <dbReference type="ARBA" id="ARBA00022989"/>
    </source>
</evidence>
<dbReference type="EMBL" id="CP144696">
    <property type="protein sequence ID" value="WVZ12713.1"/>
    <property type="molecule type" value="Genomic_DNA"/>
</dbReference>
<gene>
    <name evidence="7" type="ORF">V8G54_017243</name>
</gene>
<proteinExistence type="inferred from homology"/>
<keyword evidence="5 6" id="KW-0472">Membrane</keyword>
<keyword evidence="8" id="KW-1185">Reference proteome</keyword>
<evidence type="ECO:0000313" key="8">
    <source>
        <dbReference type="Proteomes" id="UP001374535"/>
    </source>
</evidence>
<dbReference type="Pfam" id="PF01679">
    <property type="entry name" value="Pmp3"/>
    <property type="match status" value="1"/>
</dbReference>
<evidence type="ECO:0000313" key="7">
    <source>
        <dbReference type="EMBL" id="WVZ12713.1"/>
    </source>
</evidence>
<feature type="transmembrane region" description="Helical" evidence="6">
    <location>
        <begin position="7"/>
        <end position="27"/>
    </location>
</feature>
<evidence type="ECO:0000256" key="3">
    <source>
        <dbReference type="ARBA" id="ARBA00022692"/>
    </source>
</evidence>
<feature type="transmembrane region" description="Helical" evidence="6">
    <location>
        <begin position="33"/>
        <end position="58"/>
    </location>
</feature>
<dbReference type="GO" id="GO:0016020">
    <property type="term" value="C:membrane"/>
    <property type="evidence" value="ECO:0007669"/>
    <property type="project" value="UniProtKB-SubCell"/>
</dbReference>
<dbReference type="InterPro" id="IPR000612">
    <property type="entry name" value="PMP3"/>
</dbReference>
<comment type="similarity">
    <text evidence="2">Belongs to the UPF0057 (PMP3) family.</text>
</comment>
<evidence type="ECO:0000256" key="5">
    <source>
        <dbReference type="ARBA" id="ARBA00023136"/>
    </source>
</evidence>
<dbReference type="PANTHER" id="PTHR21659:SF106">
    <property type="entry name" value="LOW TEMPERATURE AND SALT RESPONSIVE PROTEIN FAMILY"/>
    <property type="match status" value="1"/>
</dbReference>
<comment type="subcellular location">
    <subcellularLocation>
        <location evidence="1">Membrane</location>
    </subcellularLocation>
</comment>
<evidence type="ECO:0000256" key="6">
    <source>
        <dbReference type="SAM" id="Phobius"/>
    </source>
</evidence>
<dbReference type="PANTHER" id="PTHR21659">
    <property type="entry name" value="HYDROPHOBIC PROTEIN RCI2 LOW TEMPERATURE AND SALT RESPONSIVE PROTEIN LTI6 -RELATED"/>
    <property type="match status" value="1"/>
</dbReference>
<protein>
    <submittedName>
        <fullName evidence="7">Uncharacterized protein</fullName>
    </submittedName>
</protein>